<evidence type="ECO:0000256" key="5">
    <source>
        <dbReference type="ARBA" id="ARBA00023077"/>
    </source>
</evidence>
<evidence type="ECO:0000256" key="9">
    <source>
        <dbReference type="RuleBase" id="RU003357"/>
    </source>
</evidence>
<feature type="domain" description="TonB-dependent receptor-like beta-barrel" evidence="10">
    <location>
        <begin position="420"/>
        <end position="807"/>
    </location>
</feature>
<evidence type="ECO:0000256" key="6">
    <source>
        <dbReference type="ARBA" id="ARBA00023136"/>
    </source>
</evidence>
<evidence type="ECO:0000256" key="3">
    <source>
        <dbReference type="ARBA" id="ARBA00022452"/>
    </source>
</evidence>
<evidence type="ECO:0000256" key="1">
    <source>
        <dbReference type="ARBA" id="ARBA00004571"/>
    </source>
</evidence>
<dbReference type="InterPro" id="IPR036942">
    <property type="entry name" value="Beta-barrel_TonB_sf"/>
</dbReference>
<dbReference type="InterPro" id="IPR037066">
    <property type="entry name" value="Plug_dom_sf"/>
</dbReference>
<dbReference type="InterPro" id="IPR008969">
    <property type="entry name" value="CarboxyPept-like_regulatory"/>
</dbReference>
<comment type="subcellular location">
    <subcellularLocation>
        <location evidence="1 8">Cell outer membrane</location>
        <topology evidence="1 8">Multi-pass membrane protein</topology>
    </subcellularLocation>
</comment>
<evidence type="ECO:0000256" key="7">
    <source>
        <dbReference type="ARBA" id="ARBA00023237"/>
    </source>
</evidence>
<dbReference type="NCBIfam" id="TIGR04057">
    <property type="entry name" value="SusC_RagA_signa"/>
    <property type="match status" value="1"/>
</dbReference>
<dbReference type="Pfam" id="PF07715">
    <property type="entry name" value="Plug"/>
    <property type="match status" value="1"/>
</dbReference>
<dbReference type="InterPro" id="IPR012910">
    <property type="entry name" value="Plug_dom"/>
</dbReference>
<dbReference type="Pfam" id="PF13715">
    <property type="entry name" value="CarbopepD_reg_2"/>
    <property type="match status" value="1"/>
</dbReference>
<keyword evidence="5 9" id="KW-0798">TonB box</keyword>
<dbReference type="EMBL" id="CP027231">
    <property type="protein sequence ID" value="AVM53780.1"/>
    <property type="molecule type" value="Genomic_DNA"/>
</dbReference>
<evidence type="ECO:0000259" key="11">
    <source>
        <dbReference type="Pfam" id="PF07715"/>
    </source>
</evidence>
<keyword evidence="4 8" id="KW-0812">Transmembrane</keyword>
<dbReference type="InterPro" id="IPR023997">
    <property type="entry name" value="TonB-dep_OMP_SusC/RagA_CS"/>
</dbReference>
<evidence type="ECO:0000313" key="12">
    <source>
        <dbReference type="EMBL" id="AVM53780.1"/>
    </source>
</evidence>
<accession>A0ABM6TAK0</accession>
<dbReference type="PROSITE" id="PS52016">
    <property type="entry name" value="TONB_DEPENDENT_REC_3"/>
    <property type="match status" value="1"/>
</dbReference>
<evidence type="ECO:0000256" key="8">
    <source>
        <dbReference type="PROSITE-ProRule" id="PRU01360"/>
    </source>
</evidence>
<protein>
    <submittedName>
        <fullName evidence="12">SusC/RagA family protein</fullName>
    </submittedName>
</protein>
<dbReference type="InterPro" id="IPR023996">
    <property type="entry name" value="TonB-dep_OMP_SusC/RagA"/>
</dbReference>
<reference evidence="12 13" key="1">
    <citation type="submission" date="2018-02" db="EMBL/GenBank/DDBJ databases">
        <authorList>
            <person name="Holder M.E."/>
            <person name="Ajami N.J."/>
            <person name="Petrosino J.F."/>
        </authorList>
    </citation>
    <scope>NUCLEOTIDE SEQUENCE [LARGE SCALE GENOMIC DNA]</scope>
    <source>
        <strain evidence="12 13">ATCC 33285</strain>
    </source>
</reference>
<proteinExistence type="inferred from homology"/>
<dbReference type="Proteomes" id="UP000238304">
    <property type="component" value="Chromosome"/>
</dbReference>
<dbReference type="InterPro" id="IPR000531">
    <property type="entry name" value="Beta-barrel_TonB"/>
</dbReference>
<keyword evidence="3 8" id="KW-1134">Transmembrane beta strand</keyword>
<dbReference type="InterPro" id="IPR039426">
    <property type="entry name" value="TonB-dep_rcpt-like"/>
</dbReference>
<dbReference type="Gene3D" id="2.60.40.1120">
    <property type="entry name" value="Carboxypeptidase-like, regulatory domain"/>
    <property type="match status" value="1"/>
</dbReference>
<dbReference type="SUPFAM" id="SSF49464">
    <property type="entry name" value="Carboxypeptidase regulatory domain-like"/>
    <property type="match status" value="1"/>
</dbReference>
<organism evidence="12 13">
    <name type="scientific">Bacteroides zoogleoformans</name>
    <dbReference type="NCBI Taxonomy" id="28119"/>
    <lineage>
        <taxon>Bacteria</taxon>
        <taxon>Pseudomonadati</taxon>
        <taxon>Bacteroidota</taxon>
        <taxon>Bacteroidia</taxon>
        <taxon>Bacteroidales</taxon>
        <taxon>Bacteroidaceae</taxon>
        <taxon>Bacteroides</taxon>
    </lineage>
</organism>
<evidence type="ECO:0000259" key="10">
    <source>
        <dbReference type="Pfam" id="PF00593"/>
    </source>
</evidence>
<keyword evidence="13" id="KW-1185">Reference proteome</keyword>
<dbReference type="RefSeq" id="WP_106042766.1">
    <property type="nucleotide sequence ID" value="NZ_CP027231.1"/>
</dbReference>
<dbReference type="Pfam" id="PF00593">
    <property type="entry name" value="TonB_dep_Rec_b-barrel"/>
    <property type="match status" value="1"/>
</dbReference>
<dbReference type="NCBIfam" id="TIGR04056">
    <property type="entry name" value="OMP_RagA_SusC"/>
    <property type="match status" value="1"/>
</dbReference>
<feature type="domain" description="TonB-dependent receptor plug" evidence="11">
    <location>
        <begin position="119"/>
        <end position="234"/>
    </location>
</feature>
<evidence type="ECO:0000256" key="2">
    <source>
        <dbReference type="ARBA" id="ARBA00022448"/>
    </source>
</evidence>
<sequence>MKQVNLRICRTILPLFLGLFLSIGVYAQNITVKGHVKDAAGMEVIGANVVEKGNTSNGTITDLDGNFTLNVRKGATLVVSFIGYKSQEVAAAPSVVVTLQDDAELLNEVVVIGYGRAKKNDLTGSVTAIKPDEMNKGLQVSAQDMITGKIAGVNVQSNGGEPGGGASIRIRGGSSLNASNDPLIVIDGLAMDNYGMQGMSNPLNLVNPNDIESFTVLKDASATAIYGSRASNGVIIITTKKGRKNMKPAVAYNGSVSMSVVANKLDVLKAGEFMDFIKRKSGLDGADWENSEYYKMMGYWSAYNADGTPAAGAQKLFADTDWQDEIYRTAISTDHNLTLTGAYKNLPYRVSLGYTNQQGILRTSDFERFTASVSLNPTFFQEHLTVNFNAKGMYSKTTYANTGAIGAASEMDPTKPVYINSEFFNKNFGGYFQYSSPVDRGDDEWKYSIHSLAARNPMSLLNTVSDKGKGKELTGNLELDYKIHGLEDLHLHMNAGMDLKSGKSDKFYSRYNYDNYYYGNQGWNTQDTYNLSLNMYAQYIKDFGKNHHFDAMGGYEWQHFHKKTDYYYYGTYPNTNKEHPGEIKDPSENTLYKTENYLVSFFGRLNYSLLDRYLLTVTLRNDGSSRFHKDGRWGLFPSVAAAWKIKEESFLRDSKTISDLKLRLGWGKTGQQEGIGDYTYFASYTTNGLGAYYPILGKGVTYRPDAYNAALTWEKTTTYNAGIDLNLLNDRFTASVDYYYRKTTDLINTVAVAAGSNFKNKVTSNIGELHNQGVEFSFTYRPVQTKDWRWELGYNITYNNNEIDKLLAGNDSNYKILHGGLAVGDSGSDGIKAWAVGRPVSAFYTYQQVYDKNGQPIEGLFVDRNGDGTINSADRYFYKKADADVMMGMTSKLLYKNWDFSFSLRASLGNYAYNGVEAGRSNISVERLFNGNTWHNVTDMTIPKNWNYISTESALSDYFIQNASFLKCDNITLGYSFDKLFGMKISGRTYLTAQNVFTISKYKGIDPEINGGYDGNIYPRPFTGVFGVSLNF</sequence>
<evidence type="ECO:0000256" key="4">
    <source>
        <dbReference type="ARBA" id="ARBA00022692"/>
    </source>
</evidence>
<keyword evidence="6 8" id="KW-0472">Membrane</keyword>
<evidence type="ECO:0000313" key="13">
    <source>
        <dbReference type="Proteomes" id="UP000238304"/>
    </source>
</evidence>
<gene>
    <name evidence="12" type="ORF">C4H11_13460</name>
</gene>
<dbReference type="Gene3D" id="2.40.170.20">
    <property type="entry name" value="TonB-dependent receptor, beta-barrel domain"/>
    <property type="match status" value="1"/>
</dbReference>
<keyword evidence="7 8" id="KW-0998">Cell outer membrane</keyword>
<comment type="similarity">
    <text evidence="8 9">Belongs to the TonB-dependent receptor family.</text>
</comment>
<keyword evidence="2 8" id="KW-0813">Transport</keyword>
<name>A0ABM6TAK0_9BACE</name>
<dbReference type="Gene3D" id="2.170.130.10">
    <property type="entry name" value="TonB-dependent receptor, plug domain"/>
    <property type="match status" value="1"/>
</dbReference>
<dbReference type="SUPFAM" id="SSF56935">
    <property type="entry name" value="Porins"/>
    <property type="match status" value="1"/>
</dbReference>